<feature type="domain" description="PAS" evidence="22">
    <location>
        <begin position="1041"/>
        <end position="1093"/>
    </location>
</feature>
<evidence type="ECO:0000259" key="20">
    <source>
        <dbReference type="PROSITE" id="PS50109"/>
    </source>
</evidence>
<dbReference type="eggNOG" id="COG5002">
    <property type="taxonomic scope" value="Bacteria"/>
</dbReference>
<evidence type="ECO:0000256" key="1">
    <source>
        <dbReference type="ARBA" id="ARBA00000085"/>
    </source>
</evidence>
<dbReference type="Pfam" id="PF00072">
    <property type="entry name" value="Response_reg"/>
    <property type="match status" value="2"/>
</dbReference>
<dbReference type="InterPro" id="IPR052162">
    <property type="entry name" value="Sensor_kinase/Photoreceptor"/>
</dbReference>
<name>B4W0C6_9CYAN</name>
<evidence type="ECO:0000256" key="13">
    <source>
        <dbReference type="ARBA" id="ARBA00022989"/>
    </source>
</evidence>
<dbReference type="InterPro" id="IPR003018">
    <property type="entry name" value="GAF"/>
</dbReference>
<dbReference type="Gene3D" id="1.10.287.130">
    <property type="match status" value="1"/>
</dbReference>
<dbReference type="InterPro" id="IPR036097">
    <property type="entry name" value="HisK_dim/P_sf"/>
</dbReference>
<feature type="modified residue" description="4-aspartylphosphate" evidence="17">
    <location>
        <position position="1752"/>
    </location>
</feature>
<keyword evidence="15 19" id="KW-0472">Membrane</keyword>
<dbReference type="InterPro" id="IPR007891">
    <property type="entry name" value="CHASE3"/>
</dbReference>
<dbReference type="Gene3D" id="3.30.450.20">
    <property type="entry name" value="PAS domain"/>
    <property type="match status" value="7"/>
</dbReference>
<evidence type="ECO:0000256" key="12">
    <source>
        <dbReference type="ARBA" id="ARBA00022777"/>
    </source>
</evidence>
<organism evidence="24 25">
    <name type="scientific">Coleofasciculus chthonoplastes PCC 7420</name>
    <dbReference type="NCBI Taxonomy" id="118168"/>
    <lineage>
        <taxon>Bacteria</taxon>
        <taxon>Bacillati</taxon>
        <taxon>Cyanobacteriota</taxon>
        <taxon>Cyanophyceae</taxon>
        <taxon>Coleofasciculales</taxon>
        <taxon>Coleofasciculaceae</taxon>
        <taxon>Coleofasciculus</taxon>
    </lineage>
</organism>
<dbReference type="PROSITE" id="PS50110">
    <property type="entry name" value="RESPONSE_REGULATORY"/>
    <property type="match status" value="2"/>
</dbReference>
<dbReference type="NCBIfam" id="TIGR00229">
    <property type="entry name" value="sensory_box"/>
    <property type="match status" value="7"/>
</dbReference>
<dbReference type="SMART" id="SM00065">
    <property type="entry name" value="GAF"/>
    <property type="match status" value="1"/>
</dbReference>
<dbReference type="CDD" id="cd00130">
    <property type="entry name" value="PAS"/>
    <property type="match status" value="6"/>
</dbReference>
<dbReference type="Pfam" id="PF08448">
    <property type="entry name" value="PAS_4"/>
    <property type="match status" value="1"/>
</dbReference>
<dbReference type="InterPro" id="IPR035965">
    <property type="entry name" value="PAS-like_dom_sf"/>
</dbReference>
<comment type="similarity">
    <text evidence="3">In the N-terminal section; belongs to the phytochrome family.</text>
</comment>
<keyword evidence="5" id="KW-1003">Cell membrane</keyword>
<dbReference type="PROSITE" id="PS50109">
    <property type="entry name" value="HIS_KIN"/>
    <property type="match status" value="1"/>
</dbReference>
<dbReference type="Gene3D" id="6.10.250.490">
    <property type="match status" value="1"/>
</dbReference>
<dbReference type="Pfam" id="PF13426">
    <property type="entry name" value="PAS_9"/>
    <property type="match status" value="1"/>
</dbReference>
<evidence type="ECO:0000256" key="8">
    <source>
        <dbReference type="ARBA" id="ARBA00022679"/>
    </source>
</evidence>
<gene>
    <name evidence="24" type="ORF">MC7420_1035</name>
</gene>
<feature type="domain" description="PAS" evidence="22">
    <location>
        <begin position="790"/>
        <end position="841"/>
    </location>
</feature>
<dbReference type="Pfam" id="PF05227">
    <property type="entry name" value="CHASE3"/>
    <property type="match status" value="1"/>
</dbReference>
<keyword evidence="8" id="KW-0808">Transferase</keyword>
<dbReference type="SUPFAM" id="SSF55874">
    <property type="entry name" value="ATPase domain of HSP90 chaperone/DNA topoisomerase II/histidine kinase"/>
    <property type="match status" value="1"/>
</dbReference>
<dbReference type="PANTHER" id="PTHR43304:SF1">
    <property type="entry name" value="PAC DOMAIN-CONTAINING PROTEIN"/>
    <property type="match status" value="1"/>
</dbReference>
<feature type="domain" description="PAS" evidence="22">
    <location>
        <begin position="533"/>
        <end position="606"/>
    </location>
</feature>
<dbReference type="GO" id="GO:0006355">
    <property type="term" value="P:regulation of DNA-templated transcription"/>
    <property type="evidence" value="ECO:0007669"/>
    <property type="project" value="InterPro"/>
</dbReference>
<dbReference type="eggNOG" id="COG2202">
    <property type="taxonomic scope" value="Bacteria"/>
</dbReference>
<dbReference type="CDD" id="cd17546">
    <property type="entry name" value="REC_hyHK_CKI1_RcsC-like"/>
    <property type="match status" value="1"/>
</dbReference>
<sequence>MDSNLAQPRLSRRTPISRQQKRQLILAIPVTCLVTSLATFGWLQFQTAQAETRLQHTQRVRLETKSLHSDLLEAETAVRGYEITRRQDFLDRYESAIAQIPVTLEQLRQLIAQEHAQAHRLQRIRELATARVSLLQRNLRLVDAKPETATESPEFIDQLVEGKQVMDQVNDEIQQFQITEQQEETQLKQTLDQQRQFTGSILALSAIIGIGGSLLAAYLSYRLEHHLQKSDRRWRESEARYRAVVENFPNGAVLLFNHELRYLLADGSGLASVGLSKTLLEGNTIQECLPPQTCTQLEPLYRQVLAGETVTQEMPFGDRIFIIHGLPLKNQTGEIIAGMVVAQDITELKQSEQALYHANRALRTLSECNQALVLATDEPTLLHNICQIIVDFGGYRCAWIGFAQHDNAKTVRPVAQAGYEKGYVEALQISWGDNQRGTGPTGTAIRTQEPRIIQNILTDPSYRLWRDAASQQGYAASIALPLIVEGTCLGALNIYASEPDAFDPAEVRLLTELANDLAYGISALRTQVALRQNKQRLDSILNALDDVVWSISATTDQVLYLSPATETVYGRLVQDFFDHPHLRLGVVHPDDYAQVSPFHQQLLAQGTYSLEYRIQRPDGEIRWLYDRGRVTYDQQGHPLRLDGIASDITDRKQAEDALRVSEERWHLALRGNSDGIWDWNVKTNDVFFSPRWKEMLGYEEDEIPNHLDEWSKRVHPDDLEWVMGLIQDHFDHKTSYYSSEHRLLCKDGSYKWILDRGQALWDDQGKVVRMVGSHTDISDRKAAEAALRDSEARFRAMFERSKAIKLLIDSETGAIADANWAAVKFYGYSRSQLITKTITDLNCLPLPQVQAEMKRAKLEERTYFVFPHRLASGEIREVEVYSSAIEIQDRTFLVSIIHDITERKQAERALHDSEERFRAIFEQASVGIALVTPSSGELLRVNQRYCEITGYPESELVGRRVQDITHPDDREQNIEYLQQLMSGKTSTYATEKRYIRNDGQYRWVYISISRVCDSEHKPNYALAVVEDISDRKATEAELRDSEAKFRAFLESASEAIIVTNAQGEIIVFNAKAEDLFGYNRTEIFGRNIEYLMPPRYHSIHTHHRADYLTHPSKRTMGKSQDLYAKRQDGTEFPIEVGLSTIQTKNGTFVIAFLTDITERQQAEHEIKRLNQKLESQIRETETRYAQIVELAEEGIWVTDVQGNTTYINQAMARMLGYTEVEILGHAIADFLPPGDNRFTSASSIPLHPNQVHRQEVELRTKSGNTIWAYMSTSPVLDDQGNLLWSCALVYDITERKQAEKQLRESNERISLANAELARATRLKDEFLASMSHELRTPLNAILGLAEALQEEVYGSLTPKQHKSLATIEQSGKHLLDLINDILDLSKIESGKMSLSVSLVSVDSLCESSLTFIKQQAQQKNIRLEYHIAPGLSEIEVDERRIRQVLVNLLSNAVKFTPDGGKVSLQVTTDPDGEKLQLSVTDTGIGIAPENLDKLFKPFVQLDSSLSRRYAGTGLGLALVRRIVELQGGSIALESEVGKGSCFTVNLPWKHSSRIGERLKQPKLMVGELPPIHKALVVEDSDASANHIARYLGELGITVLIHPQGEGTIDTVQQFNPDVIILDILLPHISGWEVLVQLKENSATQSIPVVVVSVVDDPTQALELGAADYLLKPVSRPQLQSVLSQLFTTPPEIHPPVVEEQLPLILLAEDNEANIITLTDYLHSKGFRVVLARNGIEAVQQAKQHTPDVILMDIQMPEMDGLESTRQIRADSGLPRMPIIAVTALAMPGDREKCLAAGATEYMAKPIRLKKLVTLIEQYLHR</sequence>
<feature type="domain" description="PAC" evidence="23">
    <location>
        <begin position="1252"/>
        <end position="1304"/>
    </location>
</feature>
<dbReference type="SUPFAM" id="SSF55785">
    <property type="entry name" value="PYP-like sensor domain (PAS domain)"/>
    <property type="match status" value="7"/>
</dbReference>
<dbReference type="SMART" id="SM00448">
    <property type="entry name" value="REC"/>
    <property type="match status" value="2"/>
</dbReference>
<dbReference type="PANTHER" id="PTHR43304">
    <property type="entry name" value="PHYTOCHROME-LIKE PROTEIN CPH1"/>
    <property type="match status" value="1"/>
</dbReference>
<comment type="catalytic activity">
    <reaction evidence="1">
        <text>ATP + protein L-histidine = ADP + protein N-phospho-L-histidine.</text>
        <dbReference type="EC" id="2.7.13.3"/>
    </reaction>
</comment>
<dbReference type="HOGENOM" id="CLU_237598_0_0_3"/>
<dbReference type="EC" id="2.7.13.3" evidence="4"/>
<dbReference type="Gene3D" id="3.40.50.2300">
    <property type="match status" value="2"/>
</dbReference>
<evidence type="ECO:0000256" key="16">
    <source>
        <dbReference type="ARBA" id="ARBA00074306"/>
    </source>
</evidence>
<keyword evidence="14" id="KW-0902">Two-component regulatory system</keyword>
<dbReference type="SMART" id="SM00388">
    <property type="entry name" value="HisKA"/>
    <property type="match status" value="1"/>
</dbReference>
<dbReference type="PRINTS" id="PR00344">
    <property type="entry name" value="BCTRLSENSOR"/>
</dbReference>
<feature type="domain" description="PAC" evidence="23">
    <location>
        <begin position="737"/>
        <end position="789"/>
    </location>
</feature>
<dbReference type="Pfam" id="PF13185">
    <property type="entry name" value="GAF_2"/>
    <property type="match status" value="1"/>
</dbReference>
<dbReference type="SUPFAM" id="SSF52172">
    <property type="entry name" value="CheY-like"/>
    <property type="match status" value="2"/>
</dbReference>
<evidence type="ECO:0000256" key="18">
    <source>
        <dbReference type="SAM" id="Coils"/>
    </source>
</evidence>
<evidence type="ECO:0000256" key="3">
    <source>
        <dbReference type="ARBA" id="ARBA00006402"/>
    </source>
</evidence>
<evidence type="ECO:0000256" key="9">
    <source>
        <dbReference type="ARBA" id="ARBA00022692"/>
    </source>
</evidence>
<feature type="coiled-coil region" evidence="18">
    <location>
        <begin position="1295"/>
        <end position="1322"/>
    </location>
</feature>
<feature type="domain" description="PAC" evidence="23">
    <location>
        <begin position="305"/>
        <end position="357"/>
    </location>
</feature>
<accession>B4W0C6</accession>
<feature type="domain" description="PAC" evidence="23">
    <location>
        <begin position="1118"/>
        <end position="1168"/>
    </location>
</feature>
<evidence type="ECO:0000256" key="4">
    <source>
        <dbReference type="ARBA" id="ARBA00012438"/>
    </source>
</evidence>
<dbReference type="InterPro" id="IPR001789">
    <property type="entry name" value="Sig_transdc_resp-reg_receiver"/>
</dbReference>
<dbReference type="SUPFAM" id="SSF47384">
    <property type="entry name" value="Homodimeric domain of signal transducing histidine kinase"/>
    <property type="match status" value="1"/>
</dbReference>
<protein>
    <recommendedName>
        <fullName evidence="16">Circadian input-output histidine kinase CikA</fullName>
        <ecNumber evidence="4">2.7.13.3</ecNumber>
    </recommendedName>
</protein>
<dbReference type="Pfam" id="PF00512">
    <property type="entry name" value="HisKA"/>
    <property type="match status" value="1"/>
</dbReference>
<dbReference type="GO" id="GO:0000166">
    <property type="term" value="F:nucleotide binding"/>
    <property type="evidence" value="ECO:0007669"/>
    <property type="project" value="UniProtKB-KW"/>
</dbReference>
<dbReference type="SUPFAM" id="SSF55781">
    <property type="entry name" value="GAF domain-like"/>
    <property type="match status" value="1"/>
</dbReference>
<dbReference type="CDD" id="cd19410">
    <property type="entry name" value="HK9-like_sensor"/>
    <property type="match status" value="1"/>
</dbReference>
<feature type="transmembrane region" description="Helical" evidence="19">
    <location>
        <begin position="201"/>
        <end position="221"/>
    </location>
</feature>
<dbReference type="FunFam" id="1.10.287.130:FF:000145">
    <property type="entry name" value="Sensory transduction histidine kinase"/>
    <property type="match status" value="1"/>
</dbReference>
<feature type="domain" description="PAS" evidence="22">
    <location>
        <begin position="1180"/>
        <end position="1235"/>
    </location>
</feature>
<dbReference type="PROSITE" id="PS50112">
    <property type="entry name" value="PAS"/>
    <property type="match status" value="6"/>
</dbReference>
<dbReference type="Gene3D" id="3.30.450.40">
    <property type="match status" value="1"/>
</dbReference>
<keyword evidence="25" id="KW-1185">Reference proteome</keyword>
<keyword evidence="12" id="KW-0418">Kinase</keyword>
<dbReference type="Gene3D" id="3.30.565.10">
    <property type="entry name" value="Histidine kinase-like ATPase, C-terminal domain"/>
    <property type="match status" value="1"/>
</dbReference>
<evidence type="ECO:0000256" key="14">
    <source>
        <dbReference type="ARBA" id="ARBA00023012"/>
    </source>
</evidence>
<dbReference type="InterPro" id="IPR013656">
    <property type="entry name" value="PAS_4"/>
</dbReference>
<dbReference type="InterPro" id="IPR000700">
    <property type="entry name" value="PAS-assoc_C"/>
</dbReference>
<keyword evidence="9 19" id="KW-0812">Transmembrane</keyword>
<evidence type="ECO:0000313" key="25">
    <source>
        <dbReference type="Proteomes" id="UP000003835"/>
    </source>
</evidence>
<dbReference type="CDD" id="cd16922">
    <property type="entry name" value="HATPase_EvgS-ArcB-TorS-like"/>
    <property type="match status" value="1"/>
</dbReference>
<evidence type="ECO:0000259" key="21">
    <source>
        <dbReference type="PROSITE" id="PS50110"/>
    </source>
</evidence>
<evidence type="ECO:0000256" key="15">
    <source>
        <dbReference type="ARBA" id="ARBA00023136"/>
    </source>
</evidence>
<keyword evidence="18" id="KW-0175">Coiled coil</keyword>
<dbReference type="Pfam" id="PF08447">
    <property type="entry name" value="PAS_3"/>
    <property type="match status" value="3"/>
</dbReference>
<feature type="domain" description="Response regulatory" evidence="21">
    <location>
        <begin position="1703"/>
        <end position="1819"/>
    </location>
</feature>
<evidence type="ECO:0000256" key="17">
    <source>
        <dbReference type="PROSITE-ProRule" id="PRU00169"/>
    </source>
</evidence>
<evidence type="ECO:0000256" key="11">
    <source>
        <dbReference type="ARBA" id="ARBA00022741"/>
    </source>
</evidence>
<dbReference type="InterPro" id="IPR003594">
    <property type="entry name" value="HATPase_dom"/>
</dbReference>
<dbReference type="eggNOG" id="COG2205">
    <property type="taxonomic scope" value="Bacteria"/>
</dbReference>
<evidence type="ECO:0000256" key="7">
    <source>
        <dbReference type="ARBA" id="ARBA00022553"/>
    </source>
</evidence>
<dbReference type="STRING" id="118168.MC7420_1035"/>
<feature type="domain" description="PAS" evidence="22">
    <location>
        <begin position="661"/>
        <end position="733"/>
    </location>
</feature>
<keyword evidence="6" id="KW-0997">Cell inner membrane</keyword>
<keyword evidence="11" id="KW-0547">Nucleotide-binding</keyword>
<keyword evidence="10" id="KW-0677">Repeat</keyword>
<evidence type="ECO:0000256" key="6">
    <source>
        <dbReference type="ARBA" id="ARBA00022519"/>
    </source>
</evidence>
<evidence type="ECO:0000313" key="24">
    <source>
        <dbReference type="EMBL" id="EDX72366.1"/>
    </source>
</evidence>
<dbReference type="Gene3D" id="2.10.70.100">
    <property type="match status" value="1"/>
</dbReference>
<proteinExistence type="inferred from homology"/>
<dbReference type="FunFam" id="2.10.70.100:FF:000001">
    <property type="entry name" value="Sensory transduction histidine kinase"/>
    <property type="match status" value="1"/>
</dbReference>
<dbReference type="InterPro" id="IPR000014">
    <property type="entry name" value="PAS"/>
</dbReference>
<comment type="subcellular location">
    <subcellularLocation>
        <location evidence="2">Cell inner membrane</location>
        <topology evidence="2">Multi-pass membrane protein</topology>
    </subcellularLocation>
</comment>
<dbReference type="InterPro" id="IPR013655">
    <property type="entry name" value="PAS_fold_3"/>
</dbReference>
<dbReference type="InterPro" id="IPR005467">
    <property type="entry name" value="His_kinase_dom"/>
</dbReference>
<dbReference type="SMART" id="SM00091">
    <property type="entry name" value="PAS"/>
    <property type="match status" value="7"/>
</dbReference>
<feature type="domain" description="Histidine kinase" evidence="20">
    <location>
        <begin position="1329"/>
        <end position="1550"/>
    </location>
</feature>
<feature type="coiled-coil region" evidence="18">
    <location>
        <begin position="1159"/>
        <end position="1190"/>
    </location>
</feature>
<dbReference type="Pfam" id="PF02518">
    <property type="entry name" value="HATPase_c"/>
    <property type="match status" value="1"/>
</dbReference>
<dbReference type="RefSeq" id="WP_006104642.1">
    <property type="nucleotide sequence ID" value="NZ_DS989865.1"/>
</dbReference>
<dbReference type="FunFam" id="3.30.565.10:FF:000010">
    <property type="entry name" value="Sensor histidine kinase RcsC"/>
    <property type="match status" value="1"/>
</dbReference>
<dbReference type="InterPro" id="IPR029016">
    <property type="entry name" value="GAF-like_dom_sf"/>
</dbReference>
<dbReference type="InterPro" id="IPR001610">
    <property type="entry name" value="PAC"/>
</dbReference>
<dbReference type="InterPro" id="IPR004358">
    <property type="entry name" value="Sig_transdc_His_kin-like_C"/>
</dbReference>
<dbReference type="Pfam" id="PF00989">
    <property type="entry name" value="PAS"/>
    <property type="match status" value="2"/>
</dbReference>
<feature type="domain" description="PAC" evidence="23">
    <location>
        <begin position="608"/>
        <end position="660"/>
    </location>
</feature>
<dbReference type="PROSITE" id="PS50113">
    <property type="entry name" value="PAC"/>
    <property type="match status" value="6"/>
</dbReference>
<dbReference type="GO" id="GO:0000155">
    <property type="term" value="F:phosphorelay sensor kinase activity"/>
    <property type="evidence" value="ECO:0007669"/>
    <property type="project" value="InterPro"/>
</dbReference>
<evidence type="ECO:0000256" key="2">
    <source>
        <dbReference type="ARBA" id="ARBA00004429"/>
    </source>
</evidence>
<dbReference type="EMBL" id="DS989865">
    <property type="protein sequence ID" value="EDX72366.1"/>
    <property type="molecule type" value="Genomic_DNA"/>
</dbReference>
<feature type="modified residue" description="4-aspartylphosphate" evidence="17">
    <location>
        <position position="1622"/>
    </location>
</feature>
<feature type="transmembrane region" description="Helical" evidence="19">
    <location>
        <begin position="24"/>
        <end position="43"/>
    </location>
</feature>
<dbReference type="InterPro" id="IPR011006">
    <property type="entry name" value="CheY-like_superfamily"/>
</dbReference>
<evidence type="ECO:0000256" key="19">
    <source>
        <dbReference type="SAM" id="Phobius"/>
    </source>
</evidence>
<evidence type="ECO:0000259" key="23">
    <source>
        <dbReference type="PROSITE" id="PS50113"/>
    </source>
</evidence>
<dbReference type="Proteomes" id="UP000003835">
    <property type="component" value="Unassembled WGS sequence"/>
</dbReference>
<dbReference type="GO" id="GO:0005886">
    <property type="term" value="C:plasma membrane"/>
    <property type="evidence" value="ECO:0007669"/>
    <property type="project" value="UniProtKB-SubCell"/>
</dbReference>
<dbReference type="OrthoDB" id="518094at2"/>
<dbReference type="SMART" id="SM00387">
    <property type="entry name" value="HATPase_c"/>
    <property type="match status" value="1"/>
</dbReference>
<dbReference type="CDD" id="cd00082">
    <property type="entry name" value="HisKA"/>
    <property type="match status" value="1"/>
</dbReference>
<feature type="domain" description="PAC" evidence="23">
    <location>
        <begin position="988"/>
        <end position="1040"/>
    </location>
</feature>
<dbReference type="InterPro" id="IPR013767">
    <property type="entry name" value="PAS_fold"/>
</dbReference>
<feature type="domain" description="Response regulatory" evidence="21">
    <location>
        <begin position="1573"/>
        <end position="1686"/>
    </location>
</feature>
<keyword evidence="13 19" id="KW-1133">Transmembrane helix</keyword>
<feature type="domain" description="PAS" evidence="22">
    <location>
        <begin position="913"/>
        <end position="984"/>
    </location>
</feature>
<evidence type="ECO:0000256" key="10">
    <source>
        <dbReference type="ARBA" id="ARBA00022737"/>
    </source>
</evidence>
<dbReference type="eggNOG" id="COG3605">
    <property type="taxonomic scope" value="Bacteria"/>
</dbReference>
<evidence type="ECO:0000259" key="22">
    <source>
        <dbReference type="PROSITE" id="PS50112"/>
    </source>
</evidence>
<dbReference type="SMART" id="SM00086">
    <property type="entry name" value="PAC"/>
    <property type="match status" value="6"/>
</dbReference>
<evidence type="ECO:0000256" key="5">
    <source>
        <dbReference type="ARBA" id="ARBA00022475"/>
    </source>
</evidence>
<dbReference type="InterPro" id="IPR003661">
    <property type="entry name" value="HisK_dim/P_dom"/>
</dbReference>
<dbReference type="InterPro" id="IPR036890">
    <property type="entry name" value="HATPase_C_sf"/>
</dbReference>
<reference evidence="24 25" key="1">
    <citation type="submission" date="2008-07" db="EMBL/GenBank/DDBJ databases">
        <authorList>
            <person name="Tandeau de Marsac N."/>
            <person name="Ferriera S."/>
            <person name="Johnson J."/>
            <person name="Kravitz S."/>
            <person name="Beeson K."/>
            <person name="Sutton G."/>
            <person name="Rogers Y.-H."/>
            <person name="Friedman R."/>
            <person name="Frazier M."/>
            <person name="Venter J.C."/>
        </authorList>
    </citation>
    <scope>NUCLEOTIDE SEQUENCE [LARGE SCALE GENOMIC DNA]</scope>
    <source>
        <strain evidence="24 25">PCC 7420</strain>
    </source>
</reference>
<keyword evidence="7 17" id="KW-0597">Phosphoprotein</keyword>